<dbReference type="OrthoDB" id="953175at2"/>
<evidence type="ECO:0000313" key="3">
    <source>
        <dbReference type="Proteomes" id="UP000441754"/>
    </source>
</evidence>
<feature type="chain" id="PRO_5029876182" description="DUF4440 domain-containing protein" evidence="1">
    <location>
        <begin position="21"/>
        <end position="165"/>
    </location>
</feature>
<gene>
    <name evidence="2" type="ORF">GJJ30_14550</name>
</gene>
<accession>A0A7K0EL32</accession>
<comment type="caution">
    <text evidence="2">The sequence shown here is derived from an EMBL/GenBank/DDBJ whole genome shotgun (WGS) entry which is preliminary data.</text>
</comment>
<dbReference type="InterPro" id="IPR032710">
    <property type="entry name" value="NTF2-like_dom_sf"/>
</dbReference>
<dbReference type="SUPFAM" id="SSF54427">
    <property type="entry name" value="NTF2-like"/>
    <property type="match status" value="1"/>
</dbReference>
<dbReference type="EMBL" id="WJXZ01000009">
    <property type="protein sequence ID" value="MRS62519.1"/>
    <property type="molecule type" value="Genomic_DNA"/>
</dbReference>
<dbReference type="Proteomes" id="UP000441754">
    <property type="component" value="Unassembled WGS sequence"/>
</dbReference>
<dbReference type="AlphaFoldDB" id="A0A7K0EL32"/>
<organism evidence="2 3">
    <name type="scientific">Larkinella terrae</name>
    <dbReference type="NCBI Taxonomy" id="2025311"/>
    <lineage>
        <taxon>Bacteria</taxon>
        <taxon>Pseudomonadati</taxon>
        <taxon>Bacteroidota</taxon>
        <taxon>Cytophagia</taxon>
        <taxon>Cytophagales</taxon>
        <taxon>Spirosomataceae</taxon>
        <taxon>Larkinella</taxon>
    </lineage>
</organism>
<keyword evidence="1" id="KW-0732">Signal</keyword>
<dbReference type="RefSeq" id="WP_154175905.1">
    <property type="nucleotide sequence ID" value="NZ_WJXZ01000009.1"/>
</dbReference>
<reference evidence="2 3" key="1">
    <citation type="journal article" date="2018" name="Antonie Van Leeuwenhoek">
        <title>Larkinella terrae sp. nov., isolated from soil on Jeju Island, South Korea.</title>
        <authorList>
            <person name="Ten L.N."/>
            <person name="Jeon J."/>
            <person name="Park S.J."/>
            <person name="Park S."/>
            <person name="Lee S.Y."/>
            <person name="Kim M.K."/>
            <person name="Jung H.Y."/>
        </authorList>
    </citation>
    <scope>NUCLEOTIDE SEQUENCE [LARGE SCALE GENOMIC DNA]</scope>
    <source>
        <strain evidence="2 3">KCTC 52001</strain>
    </source>
</reference>
<keyword evidence="3" id="KW-1185">Reference proteome</keyword>
<sequence>MKIQVLTFLVGLGVSASVMAQQTAPVKEDTARRLRRTETRTTTPKLYPDRDTIVALLKNRMAVLNPGTGSAGNLSAWFTPEAKITDTDGSAKSPAEYQSSSGKIKYRNYRIRRLEINENTAESVEVYAVLPTDATGTPKPQTATSKLRKGADGRWQITEMRITSK</sequence>
<evidence type="ECO:0008006" key="4">
    <source>
        <dbReference type="Google" id="ProtNLM"/>
    </source>
</evidence>
<evidence type="ECO:0000313" key="2">
    <source>
        <dbReference type="EMBL" id="MRS62519.1"/>
    </source>
</evidence>
<feature type="signal peptide" evidence="1">
    <location>
        <begin position="1"/>
        <end position="20"/>
    </location>
</feature>
<protein>
    <recommendedName>
        <fullName evidence="4">DUF4440 domain-containing protein</fullName>
    </recommendedName>
</protein>
<evidence type="ECO:0000256" key="1">
    <source>
        <dbReference type="SAM" id="SignalP"/>
    </source>
</evidence>
<name>A0A7K0EL32_9BACT</name>
<proteinExistence type="predicted"/>